<proteinExistence type="predicted"/>
<dbReference type="RefSeq" id="WP_399618502.1">
    <property type="nucleotide sequence ID" value="NZ_JBITYT010000011.1"/>
</dbReference>
<dbReference type="GO" id="GO:0016787">
    <property type="term" value="F:hydrolase activity"/>
    <property type="evidence" value="ECO:0007669"/>
    <property type="project" value="UniProtKB-KW"/>
</dbReference>
<accession>A0ABW8CY40</accession>
<gene>
    <name evidence="3" type="ORF">ACIGW0_24495</name>
</gene>
<organism evidence="3 4">
    <name type="scientific">Streptomyces bikiniensis</name>
    <dbReference type="NCBI Taxonomy" id="1896"/>
    <lineage>
        <taxon>Bacteria</taxon>
        <taxon>Bacillati</taxon>
        <taxon>Actinomycetota</taxon>
        <taxon>Actinomycetes</taxon>
        <taxon>Kitasatosporales</taxon>
        <taxon>Streptomycetaceae</taxon>
        <taxon>Streptomyces</taxon>
    </lineage>
</organism>
<keyword evidence="4" id="KW-1185">Reference proteome</keyword>
<evidence type="ECO:0000313" key="3">
    <source>
        <dbReference type="EMBL" id="MFI9122507.1"/>
    </source>
</evidence>
<dbReference type="PANTHER" id="PTHR43329">
    <property type="entry name" value="EPOXIDE HYDROLASE"/>
    <property type="match status" value="1"/>
</dbReference>
<dbReference type="InterPro" id="IPR000639">
    <property type="entry name" value="Epox_hydrolase-like"/>
</dbReference>
<dbReference type="PRINTS" id="PR00412">
    <property type="entry name" value="EPOXHYDRLASE"/>
</dbReference>
<dbReference type="SUPFAM" id="SSF53474">
    <property type="entry name" value="alpha/beta-Hydrolases"/>
    <property type="match status" value="1"/>
</dbReference>
<evidence type="ECO:0000313" key="4">
    <source>
        <dbReference type="Proteomes" id="UP001614391"/>
    </source>
</evidence>
<sequence length="298" mass="32962">MTLGNEELEMEHKRITANGLDLAYVEAGEGPLALMLHGFDTPRLYRYLMPALAEAGYRAVVPTMRGFAPSQVPPDGSMRLPDLIADANALHEALGGGSDAVLIGHDWGGFTTWGAAAAAPERWARIVVNDVPPLEFYDRDSADPSRIERYVHFYFFQMAIADRLVAANDLAYLDWLWDHWTGNVPGYDSTEDRKAMKEGLGTPERLHLGLELYRQNFPAATFGTPQWEMARVLDKLPSQPTLYLHGTEDPVVDEATLAEIIAMLPPGSDGAMIEGAGHHLLAEKPQEVNRRILAFLAR</sequence>
<reference evidence="3 4" key="1">
    <citation type="submission" date="2024-10" db="EMBL/GenBank/DDBJ databases">
        <title>The Natural Products Discovery Center: Release of the First 8490 Sequenced Strains for Exploring Actinobacteria Biosynthetic Diversity.</title>
        <authorList>
            <person name="Kalkreuter E."/>
            <person name="Kautsar S.A."/>
            <person name="Yang D."/>
            <person name="Bader C.D."/>
            <person name="Teijaro C.N."/>
            <person name="Fluegel L."/>
            <person name="Davis C.M."/>
            <person name="Simpson J.R."/>
            <person name="Lauterbach L."/>
            <person name="Steele A.D."/>
            <person name="Gui C."/>
            <person name="Meng S."/>
            <person name="Li G."/>
            <person name="Viehrig K."/>
            <person name="Ye F."/>
            <person name="Su P."/>
            <person name="Kiefer A.F."/>
            <person name="Nichols A."/>
            <person name="Cepeda A.J."/>
            <person name="Yan W."/>
            <person name="Fan B."/>
            <person name="Jiang Y."/>
            <person name="Adhikari A."/>
            <person name="Zheng C.-J."/>
            <person name="Schuster L."/>
            <person name="Cowan T.M."/>
            <person name="Smanski M.J."/>
            <person name="Chevrette M.G."/>
            <person name="De Carvalho L.P.S."/>
            <person name="Shen B."/>
        </authorList>
    </citation>
    <scope>NUCLEOTIDE SEQUENCE [LARGE SCALE GENOMIC DNA]</scope>
    <source>
        <strain evidence="3 4">NPDC053346</strain>
    </source>
</reference>
<dbReference type="Gene3D" id="3.40.50.1820">
    <property type="entry name" value="alpha/beta hydrolase"/>
    <property type="match status" value="1"/>
</dbReference>
<dbReference type="InterPro" id="IPR000073">
    <property type="entry name" value="AB_hydrolase_1"/>
</dbReference>
<dbReference type="Pfam" id="PF00561">
    <property type="entry name" value="Abhydrolase_1"/>
    <property type="match status" value="1"/>
</dbReference>
<dbReference type="InterPro" id="IPR029058">
    <property type="entry name" value="AB_hydrolase_fold"/>
</dbReference>
<dbReference type="Proteomes" id="UP001614391">
    <property type="component" value="Unassembled WGS sequence"/>
</dbReference>
<comment type="caution">
    <text evidence="3">The sequence shown here is derived from an EMBL/GenBank/DDBJ whole genome shotgun (WGS) entry which is preliminary data.</text>
</comment>
<dbReference type="EMBL" id="JBITYT010000011">
    <property type="protein sequence ID" value="MFI9122507.1"/>
    <property type="molecule type" value="Genomic_DNA"/>
</dbReference>
<protein>
    <submittedName>
        <fullName evidence="3">Alpha/beta fold hydrolase</fullName>
    </submittedName>
</protein>
<evidence type="ECO:0000256" key="1">
    <source>
        <dbReference type="ARBA" id="ARBA00022801"/>
    </source>
</evidence>
<evidence type="ECO:0000259" key="2">
    <source>
        <dbReference type="Pfam" id="PF00561"/>
    </source>
</evidence>
<feature type="domain" description="AB hydrolase-1" evidence="2">
    <location>
        <begin position="34"/>
        <end position="285"/>
    </location>
</feature>
<name>A0ABW8CY40_STRBI</name>
<keyword evidence="1 3" id="KW-0378">Hydrolase</keyword>